<feature type="transmembrane region" description="Helical" evidence="7">
    <location>
        <begin position="195"/>
        <end position="214"/>
    </location>
</feature>
<dbReference type="PANTHER" id="PTHR42718:SF47">
    <property type="entry name" value="METHYL VIOLOGEN RESISTANCE PROTEIN SMVA"/>
    <property type="match status" value="1"/>
</dbReference>
<feature type="transmembrane region" description="Helical" evidence="7">
    <location>
        <begin position="459"/>
        <end position="481"/>
    </location>
</feature>
<dbReference type="EMBL" id="JBHUFV010000033">
    <property type="protein sequence ID" value="MFD1934277.1"/>
    <property type="molecule type" value="Genomic_DNA"/>
</dbReference>
<keyword evidence="3" id="KW-1003">Cell membrane</keyword>
<feature type="transmembrane region" description="Helical" evidence="7">
    <location>
        <begin position="348"/>
        <end position="373"/>
    </location>
</feature>
<comment type="subcellular location">
    <subcellularLocation>
        <location evidence="1">Cell membrane</location>
        <topology evidence="1">Multi-pass membrane protein</topology>
    </subcellularLocation>
</comment>
<name>A0ABW4SX96_9ACTN</name>
<evidence type="ECO:0000256" key="1">
    <source>
        <dbReference type="ARBA" id="ARBA00004651"/>
    </source>
</evidence>
<organism evidence="9 10">
    <name type="scientific">Nonomuraea mangrovi</name>
    <dbReference type="NCBI Taxonomy" id="2316207"/>
    <lineage>
        <taxon>Bacteria</taxon>
        <taxon>Bacillati</taxon>
        <taxon>Actinomycetota</taxon>
        <taxon>Actinomycetes</taxon>
        <taxon>Streptosporangiales</taxon>
        <taxon>Streptosporangiaceae</taxon>
        <taxon>Nonomuraea</taxon>
    </lineage>
</organism>
<dbReference type="Pfam" id="PF07690">
    <property type="entry name" value="MFS_1"/>
    <property type="match status" value="1"/>
</dbReference>
<feature type="transmembrane region" description="Helical" evidence="7">
    <location>
        <begin position="75"/>
        <end position="93"/>
    </location>
</feature>
<keyword evidence="2" id="KW-0813">Transport</keyword>
<feature type="transmembrane region" description="Helical" evidence="7">
    <location>
        <begin position="257"/>
        <end position="278"/>
    </location>
</feature>
<gene>
    <name evidence="9" type="ORF">ACFSKW_22670</name>
</gene>
<dbReference type="InterPro" id="IPR011701">
    <property type="entry name" value="MFS"/>
</dbReference>
<dbReference type="Gene3D" id="1.20.1250.20">
    <property type="entry name" value="MFS general substrate transporter like domains"/>
    <property type="match status" value="1"/>
</dbReference>
<evidence type="ECO:0000256" key="7">
    <source>
        <dbReference type="SAM" id="Phobius"/>
    </source>
</evidence>
<dbReference type="Gene3D" id="1.20.1720.10">
    <property type="entry name" value="Multidrug resistance protein D"/>
    <property type="match status" value="1"/>
</dbReference>
<dbReference type="Proteomes" id="UP001597368">
    <property type="component" value="Unassembled WGS sequence"/>
</dbReference>
<evidence type="ECO:0000256" key="4">
    <source>
        <dbReference type="ARBA" id="ARBA00022692"/>
    </source>
</evidence>
<proteinExistence type="predicted"/>
<evidence type="ECO:0000256" key="2">
    <source>
        <dbReference type="ARBA" id="ARBA00022448"/>
    </source>
</evidence>
<feature type="transmembrane region" description="Helical" evidence="7">
    <location>
        <begin position="298"/>
        <end position="317"/>
    </location>
</feature>
<keyword evidence="6 7" id="KW-0472">Membrane</keyword>
<feature type="domain" description="Major facilitator superfamily (MFS) profile" evidence="8">
    <location>
        <begin position="9"/>
        <end position="485"/>
    </location>
</feature>
<keyword evidence="4 7" id="KW-0812">Transmembrane</keyword>
<dbReference type="InterPro" id="IPR036259">
    <property type="entry name" value="MFS_trans_sf"/>
</dbReference>
<reference evidence="10" key="1">
    <citation type="journal article" date="2019" name="Int. J. Syst. Evol. Microbiol.">
        <title>The Global Catalogue of Microorganisms (GCM) 10K type strain sequencing project: providing services to taxonomists for standard genome sequencing and annotation.</title>
        <authorList>
            <consortium name="The Broad Institute Genomics Platform"/>
            <consortium name="The Broad Institute Genome Sequencing Center for Infectious Disease"/>
            <person name="Wu L."/>
            <person name="Ma J."/>
        </authorList>
    </citation>
    <scope>NUCLEOTIDE SEQUENCE [LARGE SCALE GENOMIC DNA]</scope>
    <source>
        <strain evidence="10">ICMP 6774ER</strain>
    </source>
</reference>
<accession>A0ABW4SX96</accession>
<feature type="transmembrane region" description="Helical" evidence="7">
    <location>
        <begin position="220"/>
        <end position="237"/>
    </location>
</feature>
<protein>
    <submittedName>
        <fullName evidence="9">MFS transporter</fullName>
    </submittedName>
</protein>
<feature type="transmembrane region" description="Helical" evidence="7">
    <location>
        <begin position="45"/>
        <end position="63"/>
    </location>
</feature>
<dbReference type="PROSITE" id="PS50850">
    <property type="entry name" value="MFS"/>
    <property type="match status" value="1"/>
</dbReference>
<evidence type="ECO:0000256" key="5">
    <source>
        <dbReference type="ARBA" id="ARBA00022989"/>
    </source>
</evidence>
<dbReference type="RefSeq" id="WP_379574327.1">
    <property type="nucleotide sequence ID" value="NZ_JBHUFV010000033.1"/>
</dbReference>
<dbReference type="InterPro" id="IPR020846">
    <property type="entry name" value="MFS_dom"/>
</dbReference>
<sequence length="497" mass="50765">MTAGRRWAALAVLSASLLLVVMDMTILNVALPAISEDLRPGATELLWMVDAYSLAVSGLLVTVSALGDRWGRKRMLISGFALFGVASVAVVQADSAAELIAVRALLGVGGAMIMPSTLSMIRNLFTDPRERATALGIWSAMAALGGALGPILGGLLLEVFSWHAAFLVNVPVMALAIVAGLILLPESRNPAPGRWDALGTLLSIAGMVALVYGIKHFGAVDGWLALTVAVVTLAWFVRRCLARKDPLLEIRLFGGPAFSAGTVAALTTSIAMAAMMLLLAQWMQLVMGYSPLETGVRMLPAAVGAFVVSPLAPALAARIGARTVLAGGLLVAGVGFLVLFVAPSPLGYGPVALSLLLVGAGMGSLAIASAVIMAGAPPEKAGSAAAIEETSYELGGALGVAVLGSVAAAVYRAHLAVPDGFPAQAVQESLGGALRVAREAGEAGALLARQAQAAFTDSLAVTGAAGAALMLVAGIAVWWLTPRALDLSGHRELIEHR</sequence>
<dbReference type="CDD" id="cd17321">
    <property type="entry name" value="MFS_MMR_MDR_like"/>
    <property type="match status" value="1"/>
</dbReference>
<evidence type="ECO:0000256" key="3">
    <source>
        <dbReference type="ARBA" id="ARBA00022475"/>
    </source>
</evidence>
<evidence type="ECO:0000313" key="10">
    <source>
        <dbReference type="Proteomes" id="UP001597368"/>
    </source>
</evidence>
<comment type="caution">
    <text evidence="9">The sequence shown here is derived from an EMBL/GenBank/DDBJ whole genome shotgun (WGS) entry which is preliminary data.</text>
</comment>
<evidence type="ECO:0000313" key="9">
    <source>
        <dbReference type="EMBL" id="MFD1934277.1"/>
    </source>
</evidence>
<dbReference type="PANTHER" id="PTHR42718">
    <property type="entry name" value="MAJOR FACILITATOR SUPERFAMILY MULTIDRUG TRANSPORTER MFSC"/>
    <property type="match status" value="1"/>
</dbReference>
<dbReference type="PRINTS" id="PR01036">
    <property type="entry name" value="TCRTETB"/>
</dbReference>
<dbReference type="SUPFAM" id="SSF103473">
    <property type="entry name" value="MFS general substrate transporter"/>
    <property type="match status" value="1"/>
</dbReference>
<feature type="transmembrane region" description="Helical" evidence="7">
    <location>
        <begin position="324"/>
        <end position="342"/>
    </location>
</feature>
<feature type="transmembrane region" description="Helical" evidence="7">
    <location>
        <begin position="99"/>
        <end position="121"/>
    </location>
</feature>
<evidence type="ECO:0000256" key="6">
    <source>
        <dbReference type="ARBA" id="ARBA00023136"/>
    </source>
</evidence>
<feature type="transmembrane region" description="Helical" evidence="7">
    <location>
        <begin position="394"/>
        <end position="413"/>
    </location>
</feature>
<feature type="transmembrane region" description="Helical" evidence="7">
    <location>
        <begin position="162"/>
        <end position="183"/>
    </location>
</feature>
<keyword evidence="5 7" id="KW-1133">Transmembrane helix</keyword>
<evidence type="ECO:0000259" key="8">
    <source>
        <dbReference type="PROSITE" id="PS50850"/>
    </source>
</evidence>
<feature type="transmembrane region" description="Helical" evidence="7">
    <location>
        <begin position="133"/>
        <end position="156"/>
    </location>
</feature>
<keyword evidence="10" id="KW-1185">Reference proteome</keyword>